<evidence type="ECO:0000313" key="3">
    <source>
        <dbReference type="EMBL" id="MBV3407326.1"/>
    </source>
</evidence>
<feature type="transmembrane region" description="Helical" evidence="1">
    <location>
        <begin position="53"/>
        <end position="71"/>
    </location>
</feature>
<proteinExistence type="predicted"/>
<reference evidence="3" key="1">
    <citation type="submission" date="2021-06" db="EMBL/GenBank/DDBJ databases">
        <title>Collection of gut derived symbiotic bacterial strains cultured from healthy donors.</title>
        <authorList>
            <person name="Lin H."/>
            <person name="Littmann E."/>
            <person name="Pamer E.G."/>
        </authorList>
    </citation>
    <scope>NUCLEOTIDE SEQUENCE</scope>
    <source>
        <strain evidence="3">MSK.21.60</strain>
    </source>
</reference>
<keyword evidence="2" id="KW-0732">Signal</keyword>
<dbReference type="AlphaFoldDB" id="A0AAW4N3X5"/>
<keyword evidence="1" id="KW-1133">Transmembrane helix</keyword>
<dbReference type="EMBL" id="JAHOEP010000005">
    <property type="protein sequence ID" value="MBV3407326.1"/>
    <property type="molecule type" value="Genomic_DNA"/>
</dbReference>
<feature type="signal peptide" evidence="2">
    <location>
        <begin position="1"/>
        <end position="29"/>
    </location>
</feature>
<gene>
    <name evidence="3" type="ORF">KSW80_02695</name>
</gene>
<name>A0AAW4N3X5_9BACT</name>
<accession>A0AAW4N3X5</accession>
<feature type="transmembrane region" description="Helical" evidence="1">
    <location>
        <begin position="92"/>
        <end position="112"/>
    </location>
</feature>
<evidence type="ECO:0000256" key="1">
    <source>
        <dbReference type="SAM" id="Phobius"/>
    </source>
</evidence>
<dbReference type="Proteomes" id="UP001196316">
    <property type="component" value="Unassembled WGS sequence"/>
</dbReference>
<dbReference type="InterPro" id="IPR025408">
    <property type="entry name" value="DUF4134"/>
</dbReference>
<sequence>MKFQNIKFSLSRLLLSFVFAMGSMSAALAKCGAVDYSWGADGLEEATSFVGTMIIYTVEILYAVAAVMAIISSLQIGIKMNYHEGDITKSMMMLFGAILFMIGATIVMPALYGYQDMNFVF</sequence>
<organism evidence="3 4">
    <name type="scientific">Segatella copri</name>
    <dbReference type="NCBI Taxonomy" id="165179"/>
    <lineage>
        <taxon>Bacteria</taxon>
        <taxon>Pseudomonadati</taxon>
        <taxon>Bacteroidota</taxon>
        <taxon>Bacteroidia</taxon>
        <taxon>Bacteroidales</taxon>
        <taxon>Prevotellaceae</taxon>
        <taxon>Segatella</taxon>
    </lineage>
</organism>
<evidence type="ECO:0000313" key="4">
    <source>
        <dbReference type="Proteomes" id="UP001196316"/>
    </source>
</evidence>
<keyword evidence="1" id="KW-0472">Membrane</keyword>
<feature type="chain" id="PRO_5043576902" evidence="2">
    <location>
        <begin position="30"/>
        <end position="121"/>
    </location>
</feature>
<evidence type="ECO:0000256" key="2">
    <source>
        <dbReference type="SAM" id="SignalP"/>
    </source>
</evidence>
<protein>
    <submittedName>
        <fullName evidence="3">DUF4134 domain-containing protein</fullName>
    </submittedName>
</protein>
<dbReference type="Pfam" id="PF13572">
    <property type="entry name" value="DUF4134"/>
    <property type="match status" value="1"/>
</dbReference>
<comment type="caution">
    <text evidence="3">The sequence shown here is derived from an EMBL/GenBank/DDBJ whole genome shotgun (WGS) entry which is preliminary data.</text>
</comment>
<keyword evidence="1" id="KW-0812">Transmembrane</keyword>